<comment type="caution">
    <text evidence="2">The sequence shown here is derived from an EMBL/GenBank/DDBJ whole genome shotgun (WGS) entry which is preliminary data.</text>
</comment>
<feature type="non-terminal residue" evidence="2">
    <location>
        <position position="123"/>
    </location>
</feature>
<evidence type="ECO:0000256" key="1">
    <source>
        <dbReference type="SAM" id="MobiDB-lite"/>
    </source>
</evidence>
<feature type="non-terminal residue" evidence="2">
    <location>
        <position position="1"/>
    </location>
</feature>
<dbReference type="Proteomes" id="UP000649617">
    <property type="component" value="Unassembled WGS sequence"/>
</dbReference>
<proteinExistence type="predicted"/>
<accession>A0A812JWE2</accession>
<protein>
    <submittedName>
        <fullName evidence="2">Uncharacterized protein</fullName>
    </submittedName>
</protein>
<dbReference type="AlphaFoldDB" id="A0A812JWE2"/>
<gene>
    <name evidence="2" type="ORF">SPIL2461_LOCUS2747</name>
</gene>
<dbReference type="EMBL" id="CAJNIZ010003077">
    <property type="protein sequence ID" value="CAE7218297.1"/>
    <property type="molecule type" value="Genomic_DNA"/>
</dbReference>
<name>A0A812JWE2_SYMPI</name>
<evidence type="ECO:0000313" key="2">
    <source>
        <dbReference type="EMBL" id="CAE7218297.1"/>
    </source>
</evidence>
<evidence type="ECO:0000313" key="3">
    <source>
        <dbReference type="Proteomes" id="UP000649617"/>
    </source>
</evidence>
<sequence length="123" mass="14090">RRRGKKALGRTVLRRLARKRRQKLQNQRPWSGEAQKVLPAGSCPKAPTTLKRRLQWKPDTRCRVKLLQRRTMTQACNSCRWSRSSHPAIPCCLCRGSFGVHGPTRNRTAARLATTCPDRMTAK</sequence>
<feature type="compositionally biased region" description="Basic residues" evidence="1">
    <location>
        <begin position="14"/>
        <end position="23"/>
    </location>
</feature>
<reference evidence="2" key="1">
    <citation type="submission" date="2021-02" db="EMBL/GenBank/DDBJ databases">
        <authorList>
            <person name="Dougan E. K."/>
            <person name="Rhodes N."/>
            <person name="Thang M."/>
            <person name="Chan C."/>
        </authorList>
    </citation>
    <scope>NUCLEOTIDE SEQUENCE</scope>
</reference>
<organism evidence="2 3">
    <name type="scientific">Symbiodinium pilosum</name>
    <name type="common">Dinoflagellate</name>
    <dbReference type="NCBI Taxonomy" id="2952"/>
    <lineage>
        <taxon>Eukaryota</taxon>
        <taxon>Sar</taxon>
        <taxon>Alveolata</taxon>
        <taxon>Dinophyceae</taxon>
        <taxon>Suessiales</taxon>
        <taxon>Symbiodiniaceae</taxon>
        <taxon>Symbiodinium</taxon>
    </lineage>
</organism>
<feature type="region of interest" description="Disordered" evidence="1">
    <location>
        <begin position="14"/>
        <end position="44"/>
    </location>
</feature>
<keyword evidence="3" id="KW-1185">Reference proteome</keyword>